<organism evidence="2 3">
    <name type="scientific">Sutterella massiliensis</name>
    <dbReference type="NCBI Taxonomy" id="1816689"/>
    <lineage>
        <taxon>Bacteria</taxon>
        <taxon>Pseudomonadati</taxon>
        <taxon>Pseudomonadota</taxon>
        <taxon>Betaproteobacteria</taxon>
        <taxon>Burkholderiales</taxon>
        <taxon>Sutterellaceae</taxon>
        <taxon>Sutterella</taxon>
    </lineage>
</organism>
<evidence type="ECO:0000313" key="3">
    <source>
        <dbReference type="Proteomes" id="UP000715095"/>
    </source>
</evidence>
<dbReference type="GO" id="GO:0016301">
    <property type="term" value="F:kinase activity"/>
    <property type="evidence" value="ECO:0007669"/>
    <property type="project" value="UniProtKB-KW"/>
</dbReference>
<accession>A0ABS2DVK2</accession>
<name>A0ABS2DVK2_9BURK</name>
<reference evidence="2 3" key="1">
    <citation type="journal article" date="2021" name="Sci. Rep.">
        <title>The distribution of antibiotic resistance genes in chicken gut microbiota commensals.</title>
        <authorList>
            <person name="Juricova H."/>
            <person name="Matiasovicova J."/>
            <person name="Kubasova T."/>
            <person name="Cejkova D."/>
            <person name="Rychlik I."/>
        </authorList>
    </citation>
    <scope>NUCLEOTIDE SEQUENCE [LARGE SCALE GENOMIC DNA]</scope>
    <source>
        <strain evidence="2 3">An829</strain>
    </source>
</reference>
<keyword evidence="1" id="KW-0812">Transmembrane</keyword>
<dbReference type="EMBL" id="JACJJC010000437">
    <property type="protein sequence ID" value="MBM6705392.1"/>
    <property type="molecule type" value="Genomic_DNA"/>
</dbReference>
<keyword evidence="1" id="KW-1133">Transmembrane helix</keyword>
<gene>
    <name evidence="2" type="ORF">H6A60_13055</name>
</gene>
<proteinExistence type="predicted"/>
<keyword evidence="2" id="KW-0808">Transferase</keyword>
<keyword evidence="2" id="KW-0418">Kinase</keyword>
<evidence type="ECO:0000313" key="2">
    <source>
        <dbReference type="EMBL" id="MBM6705392.1"/>
    </source>
</evidence>
<keyword evidence="1" id="KW-0472">Membrane</keyword>
<sequence>ELYRTLKLGPYAYLRSWTPSRIWDEYSTAILIALAAAAAFVLHSFRAQHLVRVRTKQLQDAMEEQEALSKALNALTKRYEASKRAYSVA</sequence>
<protein>
    <submittedName>
        <fullName evidence="2">Sensor histidine kinase</fullName>
    </submittedName>
</protein>
<dbReference type="Proteomes" id="UP000715095">
    <property type="component" value="Unassembled WGS sequence"/>
</dbReference>
<feature type="non-terminal residue" evidence="2">
    <location>
        <position position="89"/>
    </location>
</feature>
<feature type="non-terminal residue" evidence="2">
    <location>
        <position position="1"/>
    </location>
</feature>
<evidence type="ECO:0000256" key="1">
    <source>
        <dbReference type="SAM" id="Phobius"/>
    </source>
</evidence>
<comment type="caution">
    <text evidence="2">The sequence shown here is derived from an EMBL/GenBank/DDBJ whole genome shotgun (WGS) entry which is preliminary data.</text>
</comment>
<keyword evidence="3" id="KW-1185">Reference proteome</keyword>
<feature type="transmembrane region" description="Helical" evidence="1">
    <location>
        <begin position="26"/>
        <end position="45"/>
    </location>
</feature>